<name>A0A5M7BC95_SACHI</name>
<dbReference type="PROSITE" id="PS51186">
    <property type="entry name" value="GNAT"/>
    <property type="match status" value="1"/>
</dbReference>
<dbReference type="SMR" id="A0A5M7BC95"/>
<organism evidence="2 3">
    <name type="scientific">Saccharopolyspora hirsuta</name>
    <dbReference type="NCBI Taxonomy" id="1837"/>
    <lineage>
        <taxon>Bacteria</taxon>
        <taxon>Bacillati</taxon>
        <taxon>Actinomycetota</taxon>
        <taxon>Actinomycetes</taxon>
        <taxon>Pseudonocardiales</taxon>
        <taxon>Pseudonocardiaceae</taxon>
        <taxon>Saccharopolyspora</taxon>
    </lineage>
</organism>
<dbReference type="Pfam" id="PF13302">
    <property type="entry name" value="Acetyltransf_3"/>
    <property type="match status" value="1"/>
</dbReference>
<reference evidence="2 3" key="1">
    <citation type="submission" date="2019-09" db="EMBL/GenBank/DDBJ databases">
        <title>Draft genome sequence of the thermophilic Saccharopolyspora hirsuta VKM Ac-666T.</title>
        <authorList>
            <person name="Lobastova T.G."/>
            <person name="Fokina V."/>
            <person name="Bragin E.Y."/>
            <person name="Shtratnikova V.Y."/>
            <person name="Starodumova I.P."/>
            <person name="Tarlachkov S.V."/>
            <person name="Donova M.V."/>
        </authorList>
    </citation>
    <scope>NUCLEOTIDE SEQUENCE [LARGE SCALE GENOMIC DNA]</scope>
    <source>
        <strain evidence="2 3">VKM Ac-666</strain>
    </source>
</reference>
<dbReference type="Proteomes" id="UP000323946">
    <property type="component" value="Unassembled WGS sequence"/>
</dbReference>
<evidence type="ECO:0000259" key="1">
    <source>
        <dbReference type="PROSITE" id="PS51186"/>
    </source>
</evidence>
<feature type="domain" description="N-acetyltransferase" evidence="1">
    <location>
        <begin position="15"/>
        <end position="172"/>
    </location>
</feature>
<dbReference type="AlphaFoldDB" id="A0A5M7BC95"/>
<dbReference type="RefSeq" id="WP_150070026.1">
    <property type="nucleotide sequence ID" value="NZ_JBEPDJ010000002.1"/>
</dbReference>
<sequence>MTGRVGARPIRTDRLDLEPLRADHADEMSEVLGSPELYEFIGGVPLTAPELRTRYERVLAGSPDPAISWCNWVVRLREEDRLVGAVQATISPGFPGPAAQIAWMVGVEWQKRGIAKEAARALVDWLRRVPVRGVLAHIHPDHQASAAVAAAVGLKPTADSHDGETIWRLSFDA</sequence>
<dbReference type="Gene3D" id="3.40.630.30">
    <property type="match status" value="1"/>
</dbReference>
<dbReference type="PANTHER" id="PTHR43792:SF16">
    <property type="entry name" value="N-ACETYLTRANSFERASE DOMAIN-CONTAINING PROTEIN"/>
    <property type="match status" value="1"/>
</dbReference>
<keyword evidence="2" id="KW-0808">Transferase</keyword>
<proteinExistence type="predicted"/>
<dbReference type="InterPro" id="IPR051531">
    <property type="entry name" value="N-acetyltransferase"/>
</dbReference>
<evidence type="ECO:0000313" key="2">
    <source>
        <dbReference type="EMBL" id="KAA5827059.1"/>
    </source>
</evidence>
<dbReference type="EMBL" id="VWPH01000016">
    <property type="protein sequence ID" value="KAA5827059.1"/>
    <property type="molecule type" value="Genomic_DNA"/>
</dbReference>
<comment type="caution">
    <text evidence="2">The sequence shown here is derived from an EMBL/GenBank/DDBJ whole genome shotgun (WGS) entry which is preliminary data.</text>
</comment>
<keyword evidence="3" id="KW-1185">Reference proteome</keyword>
<dbReference type="OrthoDB" id="4403558at2"/>
<accession>A0A5M7BC95</accession>
<dbReference type="SUPFAM" id="SSF55729">
    <property type="entry name" value="Acyl-CoA N-acyltransferases (Nat)"/>
    <property type="match status" value="1"/>
</dbReference>
<dbReference type="PANTHER" id="PTHR43792">
    <property type="entry name" value="GNAT FAMILY, PUTATIVE (AFU_ORTHOLOGUE AFUA_3G00765)-RELATED-RELATED"/>
    <property type="match status" value="1"/>
</dbReference>
<dbReference type="GO" id="GO:0016747">
    <property type="term" value="F:acyltransferase activity, transferring groups other than amino-acyl groups"/>
    <property type="evidence" value="ECO:0007669"/>
    <property type="project" value="InterPro"/>
</dbReference>
<dbReference type="InterPro" id="IPR016181">
    <property type="entry name" value="Acyl_CoA_acyltransferase"/>
</dbReference>
<evidence type="ECO:0000313" key="3">
    <source>
        <dbReference type="Proteomes" id="UP000323946"/>
    </source>
</evidence>
<protein>
    <submittedName>
        <fullName evidence="2">GNAT family N-acetyltransferase</fullName>
    </submittedName>
</protein>
<dbReference type="InterPro" id="IPR000182">
    <property type="entry name" value="GNAT_dom"/>
</dbReference>
<gene>
    <name evidence="2" type="ORF">F1721_29160</name>
</gene>